<organism evidence="2 3">
    <name type="scientific">Setaria digitata</name>
    <dbReference type="NCBI Taxonomy" id="48799"/>
    <lineage>
        <taxon>Eukaryota</taxon>
        <taxon>Metazoa</taxon>
        <taxon>Ecdysozoa</taxon>
        <taxon>Nematoda</taxon>
        <taxon>Chromadorea</taxon>
        <taxon>Rhabditida</taxon>
        <taxon>Spirurina</taxon>
        <taxon>Spiruromorpha</taxon>
        <taxon>Filarioidea</taxon>
        <taxon>Setariidae</taxon>
        <taxon>Setaria</taxon>
    </lineage>
</organism>
<evidence type="ECO:0000256" key="1">
    <source>
        <dbReference type="SAM" id="MobiDB-lite"/>
    </source>
</evidence>
<dbReference type="AlphaFoldDB" id="A0A915Q6D3"/>
<proteinExistence type="predicted"/>
<protein>
    <submittedName>
        <fullName evidence="3">Uncharacterized protein</fullName>
    </submittedName>
</protein>
<accession>A0A915Q6D3</accession>
<name>A0A915Q6D3_9BILA</name>
<feature type="compositionally biased region" description="Basic and acidic residues" evidence="1">
    <location>
        <begin position="31"/>
        <end position="43"/>
    </location>
</feature>
<reference evidence="3" key="1">
    <citation type="submission" date="2022-11" db="UniProtKB">
        <authorList>
            <consortium name="WormBaseParasite"/>
        </authorList>
    </citation>
    <scope>IDENTIFICATION</scope>
</reference>
<feature type="compositionally biased region" description="Acidic residues" evidence="1">
    <location>
        <begin position="51"/>
        <end position="69"/>
    </location>
</feature>
<evidence type="ECO:0000313" key="3">
    <source>
        <dbReference type="WBParaSite" id="sdigi.contig7.g832.t1"/>
    </source>
</evidence>
<sequence length="69" mass="7668">MMNLKAPPCSELYNEQLEIAVVSRYRWPLDQKGLEEDGRRMDGDSNCESGGDVDNDTDNDGDNEGGDDD</sequence>
<dbReference type="WBParaSite" id="sdigi.contig7.g832.t1">
    <property type="protein sequence ID" value="sdigi.contig7.g832.t1"/>
    <property type="gene ID" value="sdigi.contig7.g832"/>
</dbReference>
<dbReference type="Proteomes" id="UP000887581">
    <property type="component" value="Unplaced"/>
</dbReference>
<feature type="region of interest" description="Disordered" evidence="1">
    <location>
        <begin position="31"/>
        <end position="69"/>
    </location>
</feature>
<evidence type="ECO:0000313" key="2">
    <source>
        <dbReference type="Proteomes" id="UP000887581"/>
    </source>
</evidence>
<keyword evidence="2" id="KW-1185">Reference proteome</keyword>